<dbReference type="RefSeq" id="WP_126920019.1">
    <property type="nucleotide sequence ID" value="NZ_CP033905.1"/>
</dbReference>
<dbReference type="EMBL" id="CP033905">
    <property type="protein sequence ID" value="AZR06625.1"/>
    <property type="molecule type" value="Genomic_DNA"/>
</dbReference>
<evidence type="ECO:0000313" key="4">
    <source>
        <dbReference type="Proteomes" id="UP000275951"/>
    </source>
</evidence>
<feature type="transmembrane region" description="Helical" evidence="1">
    <location>
        <begin position="56"/>
        <end position="77"/>
    </location>
</feature>
<evidence type="ECO:0000313" key="3">
    <source>
        <dbReference type="EMBL" id="AZR06625.1"/>
    </source>
</evidence>
<protein>
    <submittedName>
        <fullName evidence="3">DUF4129 domain-containing protein</fullName>
    </submittedName>
</protein>
<name>A0A3Q9GLM0_9ACTO</name>
<dbReference type="AlphaFoldDB" id="A0A3Q9GLM0"/>
<keyword evidence="1" id="KW-0812">Transmembrane</keyword>
<dbReference type="Pfam" id="PF13559">
    <property type="entry name" value="DUF4129"/>
    <property type="match status" value="1"/>
</dbReference>
<keyword evidence="1" id="KW-1133">Transmembrane helix</keyword>
<evidence type="ECO:0000256" key="1">
    <source>
        <dbReference type="SAM" id="Phobius"/>
    </source>
</evidence>
<dbReference type="InterPro" id="IPR025403">
    <property type="entry name" value="TgpA-like_C"/>
</dbReference>
<evidence type="ECO:0000259" key="2">
    <source>
        <dbReference type="Pfam" id="PF13559"/>
    </source>
</evidence>
<sequence>MPVFLPDSDTARQLAEDELSKAMYDHAPNLFQRFLEWLFTRIDIVVSHLSPGDGGAGNIAVIVAIGVLVVVIIAIAIRHARSTSARFARGLTQLFDDNRTSTALFAAAKRAELAADLNLAAIERFRAIIRLLDERKTIDVVPGMTALEAARAGSARLGHEELFLACAQLFNDVYYWHGQATEDDVQRTHLLHHAVSDTKVAPR</sequence>
<organism evidence="3 4">
    <name type="scientific">Trueperella pyogenes</name>
    <dbReference type="NCBI Taxonomy" id="1661"/>
    <lineage>
        <taxon>Bacteria</taxon>
        <taxon>Bacillati</taxon>
        <taxon>Actinomycetota</taxon>
        <taxon>Actinomycetes</taxon>
        <taxon>Actinomycetales</taxon>
        <taxon>Actinomycetaceae</taxon>
        <taxon>Trueperella</taxon>
    </lineage>
</organism>
<proteinExistence type="predicted"/>
<dbReference type="Proteomes" id="UP000275951">
    <property type="component" value="Chromosome"/>
</dbReference>
<gene>
    <name evidence="3" type="ORF">EBQ10_04485</name>
</gene>
<feature type="domain" description="Protein-glutamine gamma-glutamyltransferase-like C-terminal" evidence="2">
    <location>
        <begin position="124"/>
        <end position="187"/>
    </location>
</feature>
<keyword evidence="1" id="KW-0472">Membrane</keyword>
<reference evidence="3 4" key="1">
    <citation type="submission" date="2018-11" db="EMBL/GenBank/DDBJ databases">
        <title>Multidrug-resistant genes are associated with an 42-kb island TGI1 carrying a complex class 1 integron in a Trueperella pyogenes.</title>
        <authorList>
            <person name="Dong W."/>
        </authorList>
    </citation>
    <scope>NUCLEOTIDE SEQUENCE [LARGE SCALE GENOMIC DNA]</scope>
    <source>
        <strain evidence="3 4">TP4</strain>
    </source>
</reference>
<accession>A0A3Q9GLM0</accession>